<accession>A0ABR5LPJ4</accession>
<feature type="transmembrane region" description="Helical" evidence="1">
    <location>
        <begin position="20"/>
        <end position="43"/>
    </location>
</feature>
<keyword evidence="3" id="KW-1185">Reference proteome</keyword>
<keyword evidence="1" id="KW-1133">Transmembrane helix</keyword>
<organism evidence="2 3">
    <name type="scientific">Mycobacteroides immunogenum</name>
    <dbReference type="NCBI Taxonomy" id="83262"/>
    <lineage>
        <taxon>Bacteria</taxon>
        <taxon>Bacillati</taxon>
        <taxon>Actinomycetota</taxon>
        <taxon>Actinomycetes</taxon>
        <taxon>Mycobacteriales</taxon>
        <taxon>Mycobacteriaceae</taxon>
        <taxon>Mycobacteroides</taxon>
    </lineage>
</organism>
<dbReference type="PROSITE" id="PS51257">
    <property type="entry name" value="PROKAR_LIPOPROTEIN"/>
    <property type="match status" value="1"/>
</dbReference>
<evidence type="ECO:0000313" key="3">
    <source>
        <dbReference type="Proteomes" id="UP000037962"/>
    </source>
</evidence>
<feature type="transmembrane region" description="Helical" evidence="1">
    <location>
        <begin position="55"/>
        <end position="77"/>
    </location>
</feature>
<protein>
    <submittedName>
        <fullName evidence="2">Uncharacterized protein</fullName>
    </submittedName>
</protein>
<name>A0ABR5LPJ4_9MYCO</name>
<evidence type="ECO:0000313" key="2">
    <source>
        <dbReference type="EMBL" id="KPG31408.1"/>
    </source>
</evidence>
<keyword evidence="1" id="KW-0812">Transmembrane</keyword>
<dbReference type="Proteomes" id="UP000037962">
    <property type="component" value="Unassembled WGS sequence"/>
</dbReference>
<comment type="caution">
    <text evidence="2">The sequence shown here is derived from an EMBL/GenBank/DDBJ whole genome shotgun (WGS) entry which is preliminary data.</text>
</comment>
<gene>
    <name evidence="2" type="ORF">AN912_17720</name>
</gene>
<sequence>MSKERESGTESAGTSMLSAWACSSIAVACVSAIAAASLVAASLKWGWVADRIGGLLTPLGAIVVAALASAGAARTFMAQTDIAERNRREDVEAAMWKRYDEAAEQLGSNHGFAVRSAGVYALAGLANDWIRHRERIGETDRDNHNECDTIVNILCAHLRTRSHRKPGLSEVEELEEELVNEAIISRLQVEFQGGKSRQAWEVGRTDSSRFTWGGLIQGANAGS</sequence>
<reference evidence="2 3" key="1">
    <citation type="submission" date="2015-09" db="EMBL/GenBank/DDBJ databases">
        <title>Genome Sequences of Mycobacterium immunogenum Isolates, Recuperated from a Chloraminated Drinking Water Distribution System Simulator Subjected to Episodes of Nitrification.</title>
        <authorList>
            <person name="Gomez-Alvarez V."/>
            <person name="Revetta R.P."/>
        </authorList>
    </citation>
    <scope>NUCLEOTIDE SEQUENCE [LARGE SCALE GENOMIC DNA]</scope>
    <source>
        <strain evidence="2 3">H076</strain>
    </source>
</reference>
<dbReference type="EMBL" id="LJFS01000023">
    <property type="protein sequence ID" value="KPG31408.1"/>
    <property type="molecule type" value="Genomic_DNA"/>
</dbReference>
<proteinExistence type="predicted"/>
<keyword evidence="1" id="KW-0472">Membrane</keyword>
<evidence type="ECO:0000256" key="1">
    <source>
        <dbReference type="SAM" id="Phobius"/>
    </source>
</evidence>
<dbReference type="RefSeq" id="WP_131723384.1">
    <property type="nucleotide sequence ID" value="NZ_LJFO01000015.1"/>
</dbReference>